<keyword evidence="2" id="KW-0812">Transmembrane</keyword>
<keyword evidence="2" id="KW-0472">Membrane</keyword>
<gene>
    <name evidence="4" type="ORF">BDV98DRAFT_508489</name>
</gene>
<dbReference type="EMBL" id="ML178827">
    <property type="protein sequence ID" value="TFL00854.1"/>
    <property type="molecule type" value="Genomic_DNA"/>
</dbReference>
<evidence type="ECO:0000256" key="2">
    <source>
        <dbReference type="SAM" id="Phobius"/>
    </source>
</evidence>
<feature type="transmembrane region" description="Helical" evidence="2">
    <location>
        <begin position="121"/>
        <end position="140"/>
    </location>
</feature>
<dbReference type="Pfam" id="PF20153">
    <property type="entry name" value="DUF6535"/>
    <property type="match status" value="1"/>
</dbReference>
<evidence type="ECO:0000313" key="5">
    <source>
        <dbReference type="Proteomes" id="UP000305067"/>
    </source>
</evidence>
<protein>
    <recommendedName>
        <fullName evidence="3">DUF6535 domain-containing protein</fullName>
    </recommendedName>
</protein>
<feature type="non-terminal residue" evidence="4">
    <location>
        <position position="1"/>
    </location>
</feature>
<evidence type="ECO:0000313" key="4">
    <source>
        <dbReference type="EMBL" id="TFL00854.1"/>
    </source>
</evidence>
<dbReference type="STRING" id="1884261.A0A5C3QR67"/>
<evidence type="ECO:0000259" key="3">
    <source>
        <dbReference type="Pfam" id="PF20153"/>
    </source>
</evidence>
<sequence>EYEKTYPADAPNEGMAPNARVWRVFLDEAAADLDMVEHTRDTVDVILVFAGLFSAIVSTLTSQASAALQPDIAHVTSALLTELIQVQRAIATGSGLSDVVRSTLSLASPSTTSSTDRWVNAMWFISLAFSLSTTLLAVLVKQWIQAYVSPTSGTPHTQARIRRFRYMGIEKWHVALIVGLLSSLLHLSLFLFFIGLVVLLFTLDITIAIFVTIIALLVYTAYALSNLLPVWYPHCPYRTPMSTYTFVIVRMLSPGLRNQWQQLRKPATPTAYYASVIWTASSSLRNKIRGATRQITTVLTALISTAEKISRYLLRSLRAHVKSKVDLSGLEESGEGAGSCVEGGLEKSSGTGHAGLTLTLQR</sequence>
<feature type="transmembrane region" description="Helical" evidence="2">
    <location>
        <begin position="172"/>
        <end position="201"/>
    </location>
</feature>
<accession>A0A5C3QR67</accession>
<reference evidence="4 5" key="1">
    <citation type="journal article" date="2019" name="Nat. Ecol. Evol.">
        <title>Megaphylogeny resolves global patterns of mushroom evolution.</title>
        <authorList>
            <person name="Varga T."/>
            <person name="Krizsan K."/>
            <person name="Foldi C."/>
            <person name="Dima B."/>
            <person name="Sanchez-Garcia M."/>
            <person name="Sanchez-Ramirez S."/>
            <person name="Szollosi G.J."/>
            <person name="Szarkandi J.G."/>
            <person name="Papp V."/>
            <person name="Albert L."/>
            <person name="Andreopoulos W."/>
            <person name="Angelini C."/>
            <person name="Antonin V."/>
            <person name="Barry K.W."/>
            <person name="Bougher N.L."/>
            <person name="Buchanan P."/>
            <person name="Buyck B."/>
            <person name="Bense V."/>
            <person name="Catcheside P."/>
            <person name="Chovatia M."/>
            <person name="Cooper J."/>
            <person name="Damon W."/>
            <person name="Desjardin D."/>
            <person name="Finy P."/>
            <person name="Geml J."/>
            <person name="Haridas S."/>
            <person name="Hughes K."/>
            <person name="Justo A."/>
            <person name="Karasinski D."/>
            <person name="Kautmanova I."/>
            <person name="Kiss B."/>
            <person name="Kocsube S."/>
            <person name="Kotiranta H."/>
            <person name="LaButti K.M."/>
            <person name="Lechner B.E."/>
            <person name="Liimatainen K."/>
            <person name="Lipzen A."/>
            <person name="Lukacs Z."/>
            <person name="Mihaltcheva S."/>
            <person name="Morgado L.N."/>
            <person name="Niskanen T."/>
            <person name="Noordeloos M.E."/>
            <person name="Ohm R.A."/>
            <person name="Ortiz-Santana B."/>
            <person name="Ovrebo C."/>
            <person name="Racz N."/>
            <person name="Riley R."/>
            <person name="Savchenko A."/>
            <person name="Shiryaev A."/>
            <person name="Soop K."/>
            <person name="Spirin V."/>
            <person name="Szebenyi C."/>
            <person name="Tomsovsky M."/>
            <person name="Tulloss R.E."/>
            <person name="Uehling J."/>
            <person name="Grigoriev I.V."/>
            <person name="Vagvolgyi C."/>
            <person name="Papp T."/>
            <person name="Martin F.M."/>
            <person name="Miettinen O."/>
            <person name="Hibbett D.S."/>
            <person name="Nagy L.G."/>
        </authorList>
    </citation>
    <scope>NUCLEOTIDE SEQUENCE [LARGE SCALE GENOMIC DNA]</scope>
    <source>
        <strain evidence="4 5">CBS 309.79</strain>
    </source>
</reference>
<dbReference type="InterPro" id="IPR045338">
    <property type="entry name" value="DUF6535"/>
</dbReference>
<feature type="region of interest" description="Disordered" evidence="1">
    <location>
        <begin position="330"/>
        <end position="362"/>
    </location>
</feature>
<proteinExistence type="predicted"/>
<feature type="transmembrane region" description="Helical" evidence="2">
    <location>
        <begin position="43"/>
        <end position="61"/>
    </location>
</feature>
<organism evidence="4 5">
    <name type="scientific">Pterulicium gracile</name>
    <dbReference type="NCBI Taxonomy" id="1884261"/>
    <lineage>
        <taxon>Eukaryota</taxon>
        <taxon>Fungi</taxon>
        <taxon>Dikarya</taxon>
        <taxon>Basidiomycota</taxon>
        <taxon>Agaricomycotina</taxon>
        <taxon>Agaricomycetes</taxon>
        <taxon>Agaricomycetidae</taxon>
        <taxon>Agaricales</taxon>
        <taxon>Pleurotineae</taxon>
        <taxon>Pterulaceae</taxon>
        <taxon>Pterulicium</taxon>
    </lineage>
</organism>
<keyword evidence="2" id="KW-1133">Transmembrane helix</keyword>
<feature type="domain" description="DUF6535" evidence="3">
    <location>
        <begin position="22"/>
        <end position="202"/>
    </location>
</feature>
<dbReference type="AlphaFoldDB" id="A0A5C3QR67"/>
<dbReference type="Proteomes" id="UP000305067">
    <property type="component" value="Unassembled WGS sequence"/>
</dbReference>
<feature type="transmembrane region" description="Helical" evidence="2">
    <location>
        <begin position="207"/>
        <end position="232"/>
    </location>
</feature>
<name>A0A5C3QR67_9AGAR</name>
<keyword evidence="5" id="KW-1185">Reference proteome</keyword>
<evidence type="ECO:0000256" key="1">
    <source>
        <dbReference type="SAM" id="MobiDB-lite"/>
    </source>
</evidence>